<protein>
    <submittedName>
        <fullName evidence="2">Uncharacterized protein</fullName>
    </submittedName>
</protein>
<comment type="caution">
    <text evidence="2">The sequence shown here is derived from an EMBL/GenBank/DDBJ whole genome shotgun (WGS) entry which is preliminary data.</text>
</comment>
<reference evidence="2" key="1">
    <citation type="submission" date="2023-07" db="EMBL/GenBank/DDBJ databases">
        <title>Black Yeasts Isolated from many extreme environments.</title>
        <authorList>
            <person name="Coleine C."/>
            <person name="Stajich J.E."/>
            <person name="Selbmann L."/>
        </authorList>
    </citation>
    <scope>NUCLEOTIDE SEQUENCE</scope>
    <source>
        <strain evidence="2">CCFEE 5485</strain>
    </source>
</reference>
<evidence type="ECO:0000256" key="1">
    <source>
        <dbReference type="SAM" id="MobiDB-lite"/>
    </source>
</evidence>
<dbReference type="AlphaFoldDB" id="A0AAE0WK09"/>
<sequence length="450" mass="49767">MDPPTHLWRTWSPQSHASLLHPTHQPPISYQPPTTTTSSTATELQNVLAGRHNSRNRFLFFSDTLHFSLQFAAQKKSAGWTNIQVTCLNTATARDSTAGKVVFYHIPDLIKATGMPTRTNRDGEMIDYAGEWVAIDTDVLSGAGSSTAGFDMLLDRGLYSLSPELGLQAERRSVHLYSALKTLRAYCFGSGRSWQVGEMEMAIAVRLAAAFEGVGGQGMVWAGGVVQMHLVPWFLSMRKRDMCSLNPLKSRLISVDARPRQPVGGNGTSTASGCGTLAGTVASRGMKRKVSEAIDLTGDDDNILMPASKRQALRKSMAPFKRDVPAPSYSTMSFAIPQSARSPEIEQCEALMSIMEHGQLRLQATDLSTVISTSTLAQDRASWQAWFRESRDRDRGGRHEYAGAFGGVRIGGVEKERRYGRRLLRVERAGRRRKLDGRAREGRRFERRCV</sequence>
<accession>A0AAE0WK09</accession>
<organism evidence="2 3">
    <name type="scientific">Recurvomyces mirabilis</name>
    <dbReference type="NCBI Taxonomy" id="574656"/>
    <lineage>
        <taxon>Eukaryota</taxon>
        <taxon>Fungi</taxon>
        <taxon>Dikarya</taxon>
        <taxon>Ascomycota</taxon>
        <taxon>Pezizomycotina</taxon>
        <taxon>Dothideomycetes</taxon>
        <taxon>Dothideomycetidae</taxon>
        <taxon>Mycosphaerellales</taxon>
        <taxon>Teratosphaeriaceae</taxon>
        <taxon>Recurvomyces</taxon>
    </lineage>
</organism>
<dbReference type="EMBL" id="JAUTXT010000027">
    <property type="protein sequence ID" value="KAK3673126.1"/>
    <property type="molecule type" value="Genomic_DNA"/>
</dbReference>
<feature type="region of interest" description="Disordered" evidence="1">
    <location>
        <begin position="19"/>
        <end position="39"/>
    </location>
</feature>
<evidence type="ECO:0000313" key="3">
    <source>
        <dbReference type="Proteomes" id="UP001274830"/>
    </source>
</evidence>
<gene>
    <name evidence="2" type="ORF">LTR78_006966</name>
</gene>
<keyword evidence="3" id="KW-1185">Reference proteome</keyword>
<dbReference type="Proteomes" id="UP001274830">
    <property type="component" value="Unassembled WGS sequence"/>
</dbReference>
<proteinExistence type="predicted"/>
<evidence type="ECO:0000313" key="2">
    <source>
        <dbReference type="EMBL" id="KAK3673126.1"/>
    </source>
</evidence>
<name>A0AAE0WK09_9PEZI</name>